<organism evidence="15">
    <name type="scientific">hydrothermal vent metagenome</name>
    <dbReference type="NCBI Taxonomy" id="652676"/>
    <lineage>
        <taxon>unclassified sequences</taxon>
        <taxon>metagenomes</taxon>
        <taxon>ecological metagenomes</taxon>
    </lineage>
</organism>
<dbReference type="Gene3D" id="1.10.340.30">
    <property type="entry name" value="Hypothetical protein, domain 2"/>
    <property type="match status" value="1"/>
</dbReference>
<evidence type="ECO:0000256" key="6">
    <source>
        <dbReference type="ARBA" id="ARBA00022485"/>
    </source>
</evidence>
<dbReference type="GO" id="GO:0032357">
    <property type="term" value="F:oxidized purine DNA binding"/>
    <property type="evidence" value="ECO:0007669"/>
    <property type="project" value="TreeGrafter"/>
</dbReference>
<dbReference type="AlphaFoldDB" id="A0A3B0TMY3"/>
<dbReference type="CDD" id="cd00056">
    <property type="entry name" value="ENDO3c"/>
    <property type="match status" value="1"/>
</dbReference>
<evidence type="ECO:0000256" key="11">
    <source>
        <dbReference type="ARBA" id="ARBA00023014"/>
    </source>
</evidence>
<dbReference type="EMBL" id="UOEM01000002">
    <property type="protein sequence ID" value="VAW09994.1"/>
    <property type="molecule type" value="Genomic_DNA"/>
</dbReference>
<dbReference type="InterPro" id="IPR011257">
    <property type="entry name" value="DNA_glycosylase"/>
</dbReference>
<dbReference type="GO" id="GO:0051539">
    <property type="term" value="F:4 iron, 4 sulfur cluster binding"/>
    <property type="evidence" value="ECO:0007669"/>
    <property type="project" value="UniProtKB-KW"/>
</dbReference>
<evidence type="ECO:0000259" key="14">
    <source>
        <dbReference type="SMART" id="SM00478"/>
    </source>
</evidence>
<keyword evidence="6" id="KW-0004">4Fe-4S</keyword>
<dbReference type="GO" id="GO:0006298">
    <property type="term" value="P:mismatch repair"/>
    <property type="evidence" value="ECO:0007669"/>
    <property type="project" value="TreeGrafter"/>
</dbReference>
<dbReference type="GO" id="GO:0046872">
    <property type="term" value="F:metal ion binding"/>
    <property type="evidence" value="ECO:0007669"/>
    <property type="project" value="UniProtKB-KW"/>
</dbReference>
<evidence type="ECO:0000256" key="4">
    <source>
        <dbReference type="ARBA" id="ARBA00012045"/>
    </source>
</evidence>
<dbReference type="InterPro" id="IPR005760">
    <property type="entry name" value="A/G_AdeGlyc_MutY"/>
</dbReference>
<accession>A0A3B0TMY3</accession>
<keyword evidence="12" id="KW-0234">DNA repair</keyword>
<dbReference type="Gene3D" id="3.90.79.10">
    <property type="entry name" value="Nucleoside Triphosphate Pyrophosphohydrolase"/>
    <property type="match status" value="1"/>
</dbReference>
<evidence type="ECO:0000256" key="5">
    <source>
        <dbReference type="ARBA" id="ARBA00022023"/>
    </source>
</evidence>
<keyword evidence="9 15" id="KW-0378">Hydrolase</keyword>
<keyword evidence="10" id="KW-0408">Iron</keyword>
<dbReference type="SUPFAM" id="SSF48150">
    <property type="entry name" value="DNA-glycosylase"/>
    <property type="match status" value="1"/>
</dbReference>
<dbReference type="InterPro" id="IPR004036">
    <property type="entry name" value="Endonuclease-III-like_CS2"/>
</dbReference>
<dbReference type="FunFam" id="1.10.340.30:FF:000002">
    <property type="entry name" value="Adenine DNA glycosylase"/>
    <property type="match status" value="1"/>
</dbReference>
<comment type="catalytic activity">
    <reaction evidence="1">
        <text>Hydrolyzes free adenine bases from 7,8-dihydro-8-oxoguanine:adenine mismatched double-stranded DNA, leaving an apurinic site.</text>
        <dbReference type="EC" id="3.2.2.31"/>
    </reaction>
</comment>
<comment type="cofactor">
    <cofactor evidence="2">
        <name>[4Fe-4S] cluster</name>
        <dbReference type="ChEBI" id="CHEBI:49883"/>
    </cofactor>
</comment>
<evidence type="ECO:0000256" key="13">
    <source>
        <dbReference type="ARBA" id="ARBA00023295"/>
    </source>
</evidence>
<dbReference type="InterPro" id="IPR000445">
    <property type="entry name" value="HhH_motif"/>
</dbReference>
<protein>
    <recommendedName>
        <fullName evidence="5">Adenine DNA glycosylase</fullName>
        <ecNumber evidence="4">3.2.2.31</ecNumber>
    </recommendedName>
</protein>
<evidence type="ECO:0000313" key="15">
    <source>
        <dbReference type="EMBL" id="VAW09994.1"/>
    </source>
</evidence>
<dbReference type="PROSITE" id="PS01155">
    <property type="entry name" value="ENDONUCLEASE_III_2"/>
    <property type="match status" value="1"/>
</dbReference>
<dbReference type="PANTHER" id="PTHR42944">
    <property type="entry name" value="ADENINE DNA GLYCOSYLASE"/>
    <property type="match status" value="1"/>
</dbReference>
<dbReference type="Pfam" id="PF00730">
    <property type="entry name" value="HhH-GPD"/>
    <property type="match status" value="1"/>
</dbReference>
<dbReference type="SUPFAM" id="SSF55811">
    <property type="entry name" value="Nudix"/>
    <property type="match status" value="1"/>
</dbReference>
<dbReference type="NCBIfam" id="TIGR01084">
    <property type="entry name" value="mutY"/>
    <property type="match status" value="1"/>
</dbReference>
<sequence length="364" mass="39785">MSHTQTHTPVLRPRACDLLAWYDAHARTLPWRSAPGEATDPYRIWLSEIMLQQTTVAAARPYFESFVAKWPDISALAAAAEDRVLAAWAGLGYYARARNLIRCAAHVAGKYGGRFPTSEEKLLTLPGIGPYTAAAIAAIAFGRRAVVVDGNVERVMARLMAVKTPLPGAKPELRRLAATLTPRTRPGDYAQAVMDLGATVCRPKTPLCHLCPWAPPCRARAAGIAGELPIRAKKRVKPVRYGVAFWVQTQGGQVLLRRRPDKGLLGAMTEIPSTEWKGAPWGAADARLAAPLVADWQPVSTGIRHVFTHFSLELTLWKAMLSGEVELRENAAPERCRWVALADLEGEALPSVMRKIVAAARLEL</sequence>
<keyword evidence="13 15" id="KW-0326">Glycosidase</keyword>
<keyword evidence="7" id="KW-0479">Metal-binding</keyword>
<gene>
    <name evidence="15" type="ORF">MNBD_ALPHA09-1631</name>
</gene>
<dbReference type="GO" id="GO:0000701">
    <property type="term" value="F:purine-specific mismatch base pair DNA N-glycosylase activity"/>
    <property type="evidence" value="ECO:0007669"/>
    <property type="project" value="UniProtKB-EC"/>
</dbReference>
<dbReference type="InterPro" id="IPR015797">
    <property type="entry name" value="NUDIX_hydrolase-like_dom_sf"/>
</dbReference>
<proteinExistence type="inferred from homology"/>
<dbReference type="Gene3D" id="1.10.1670.10">
    <property type="entry name" value="Helix-hairpin-Helix base-excision DNA repair enzymes (C-terminal)"/>
    <property type="match status" value="1"/>
</dbReference>
<feature type="domain" description="HhH-GPD" evidence="14">
    <location>
        <begin position="50"/>
        <end position="199"/>
    </location>
</feature>
<dbReference type="GO" id="GO:0035485">
    <property type="term" value="F:adenine/guanine mispair binding"/>
    <property type="evidence" value="ECO:0007669"/>
    <property type="project" value="TreeGrafter"/>
</dbReference>
<dbReference type="SMART" id="SM00478">
    <property type="entry name" value="ENDO3c"/>
    <property type="match status" value="1"/>
</dbReference>
<dbReference type="GO" id="GO:0006284">
    <property type="term" value="P:base-excision repair"/>
    <property type="evidence" value="ECO:0007669"/>
    <property type="project" value="InterPro"/>
</dbReference>
<evidence type="ECO:0000256" key="10">
    <source>
        <dbReference type="ARBA" id="ARBA00023004"/>
    </source>
</evidence>
<evidence type="ECO:0000256" key="7">
    <source>
        <dbReference type="ARBA" id="ARBA00022723"/>
    </source>
</evidence>
<dbReference type="CDD" id="cd03431">
    <property type="entry name" value="NUDIX_DNA_Glycosylase_C-MutY"/>
    <property type="match status" value="1"/>
</dbReference>
<dbReference type="Pfam" id="PF14815">
    <property type="entry name" value="NUDIX_4"/>
    <property type="match status" value="1"/>
</dbReference>
<name>A0A3B0TMY3_9ZZZZ</name>
<keyword evidence="8" id="KW-0227">DNA damage</keyword>
<evidence type="ECO:0000256" key="9">
    <source>
        <dbReference type="ARBA" id="ARBA00022801"/>
    </source>
</evidence>
<dbReference type="Pfam" id="PF00633">
    <property type="entry name" value="HHH"/>
    <property type="match status" value="1"/>
</dbReference>
<dbReference type="InterPro" id="IPR044298">
    <property type="entry name" value="MIG/MutY"/>
</dbReference>
<dbReference type="PANTHER" id="PTHR42944:SF1">
    <property type="entry name" value="ADENINE DNA GLYCOSYLASE"/>
    <property type="match status" value="1"/>
</dbReference>
<evidence type="ECO:0000256" key="12">
    <source>
        <dbReference type="ARBA" id="ARBA00023204"/>
    </source>
</evidence>
<reference evidence="15" key="1">
    <citation type="submission" date="2018-06" db="EMBL/GenBank/DDBJ databases">
        <authorList>
            <person name="Zhirakovskaya E."/>
        </authorList>
    </citation>
    <scope>NUCLEOTIDE SEQUENCE</scope>
</reference>
<dbReference type="InterPro" id="IPR029119">
    <property type="entry name" value="MutY_C"/>
</dbReference>
<dbReference type="EC" id="3.2.2.31" evidence="4"/>
<evidence type="ECO:0000256" key="2">
    <source>
        <dbReference type="ARBA" id="ARBA00001966"/>
    </source>
</evidence>
<evidence type="ECO:0000256" key="3">
    <source>
        <dbReference type="ARBA" id="ARBA00008343"/>
    </source>
</evidence>
<keyword evidence="11" id="KW-0411">Iron-sulfur</keyword>
<dbReference type="InterPro" id="IPR003265">
    <property type="entry name" value="HhH-GPD_domain"/>
</dbReference>
<evidence type="ECO:0000256" key="1">
    <source>
        <dbReference type="ARBA" id="ARBA00000843"/>
    </source>
</evidence>
<evidence type="ECO:0000256" key="8">
    <source>
        <dbReference type="ARBA" id="ARBA00022763"/>
    </source>
</evidence>
<dbReference type="GO" id="GO:0034039">
    <property type="term" value="F:8-oxo-7,8-dihydroguanine DNA N-glycosylase activity"/>
    <property type="evidence" value="ECO:0007669"/>
    <property type="project" value="TreeGrafter"/>
</dbReference>
<dbReference type="InterPro" id="IPR023170">
    <property type="entry name" value="HhH_base_excis_C"/>
</dbReference>
<comment type="similarity">
    <text evidence="3">Belongs to the Nth/MutY family.</text>
</comment>